<dbReference type="Pfam" id="PF21231">
    <property type="entry name" value="GH141_M"/>
    <property type="match status" value="1"/>
</dbReference>
<dbReference type="InterPro" id="IPR008000">
    <property type="entry name" value="Rham/fucose_mutarotase"/>
</dbReference>
<evidence type="ECO:0000259" key="2">
    <source>
        <dbReference type="Pfam" id="PF21231"/>
    </source>
</evidence>
<organism evidence="3 4">
    <name type="scientific">Lacibacter cauensis</name>
    <dbReference type="NCBI Taxonomy" id="510947"/>
    <lineage>
        <taxon>Bacteria</taxon>
        <taxon>Pseudomonadati</taxon>
        <taxon>Bacteroidota</taxon>
        <taxon>Chitinophagia</taxon>
        <taxon>Chitinophagales</taxon>
        <taxon>Chitinophagaceae</taxon>
        <taxon>Lacibacter</taxon>
    </lineage>
</organism>
<keyword evidence="1" id="KW-0732">Signal</keyword>
<feature type="domain" description="GH141-like insertion" evidence="2">
    <location>
        <begin position="134"/>
        <end position="285"/>
    </location>
</feature>
<dbReference type="GO" id="GO:0016857">
    <property type="term" value="F:racemase and epimerase activity, acting on carbohydrates and derivatives"/>
    <property type="evidence" value="ECO:0007669"/>
    <property type="project" value="InterPro"/>
</dbReference>
<dbReference type="RefSeq" id="WP_144883824.1">
    <property type="nucleotide sequence ID" value="NZ_VLLE01000002.1"/>
</dbReference>
<dbReference type="EMBL" id="VLLE01000002">
    <property type="protein sequence ID" value="TWI85162.1"/>
    <property type="molecule type" value="Genomic_DNA"/>
</dbReference>
<sequence>MKRLRSCLLLVCILFAQVSSAADIYVSPNGSDRNDGSKENPFATLNMALRKARELRRLNDATIKDGIHIILRGGNYQVLETIVIRPEDSGTRESSTFIEAAENEQPVLSGGVQIGNWKRVTVPVSGLQAKHQNKIWVADVPQVNGNDFNFRQLWVDDVKAVRAKSSNGDTMLRILNWNKAEAACVIPTLVFQNLDKAKGLELFIHQWWEIANLRVKKVQVMGDSTKLFFHQPESKIQNEHPWPAPWMSNETGNSAFYLTNAIQFLDEPGEWYLDVTSKKIYYWPRNNENLSTAKIIAPFTETLIRVDGTIDDPVENVVIDGLSFQHTGWLRPSLQGHVPHQVGLYMTEAYRLKPAGTKTKPGLDNQAWVGRQAAAVELSYALRTRIKNCSFLHLAATGVDLKKGVQDNMTKNNLFSDIGGTAILAGNYGDEGREIHLPFDPKDEREKCDVLFIENNFITNATNEDWGTVGIGCGFVSRTSIRHNEIENVSYSGISLGWGWSPAQNMMKDNRIVANKIHHYGKWNYDCAGIYTLSAQQNSIIEENYIDSIYKSPIAHLPSHWFYIYTDEGSSHFTVKNNWTPSRKYLQNNNGPGNVWSNNGPQVHDSVKQNAGLEKRFHYLTANKTVKVGAINEEHNEVIELVVKDGMQLNLPKLKELLAKNNMDSNAIYHWQNHYVIFDKVQDIGVMQGRIANNFPEAEVRVYHNMFYEYSKKKHCSDKSVAKEWEHIILTANLVEDKRMQKEYLDYHATQFEKWPEISKGFCNADFQQLLLFRNGRQLMLVISIPKGESLDKLNPRTTENNPRVDEWNKIMKKYQEGINGTKLGETWVFLKQMND</sequence>
<dbReference type="SUPFAM" id="SSF54909">
    <property type="entry name" value="Dimeric alpha+beta barrel"/>
    <property type="match status" value="1"/>
</dbReference>
<keyword evidence="4" id="KW-1185">Reference proteome</keyword>
<dbReference type="InterPro" id="IPR011008">
    <property type="entry name" value="Dimeric_a/b-barrel"/>
</dbReference>
<proteinExistence type="predicted"/>
<dbReference type="InterPro" id="IPR048482">
    <property type="entry name" value="GH141_ins"/>
</dbReference>
<dbReference type="Gene3D" id="2.160.20.10">
    <property type="entry name" value="Single-stranded right-handed beta-helix, Pectin lyase-like"/>
    <property type="match status" value="2"/>
</dbReference>
<evidence type="ECO:0000313" key="4">
    <source>
        <dbReference type="Proteomes" id="UP000316167"/>
    </source>
</evidence>
<gene>
    <name evidence="3" type="ORF">IQ13_0319</name>
</gene>
<dbReference type="Pfam" id="PF05336">
    <property type="entry name" value="rhaM"/>
    <property type="match status" value="1"/>
</dbReference>
<dbReference type="AlphaFoldDB" id="A0A562SV87"/>
<protein>
    <submittedName>
        <fullName evidence="3">Uncharacterized protein DUF718</fullName>
    </submittedName>
</protein>
<dbReference type="OrthoDB" id="9808066at2"/>
<feature type="chain" id="PRO_5022122791" evidence="1">
    <location>
        <begin position="22"/>
        <end position="836"/>
    </location>
</feature>
<name>A0A562SV87_9BACT</name>
<dbReference type="InterPro" id="IPR012334">
    <property type="entry name" value="Pectin_lyas_fold"/>
</dbReference>
<dbReference type="Gene3D" id="3.30.70.100">
    <property type="match status" value="1"/>
</dbReference>
<evidence type="ECO:0000256" key="1">
    <source>
        <dbReference type="SAM" id="SignalP"/>
    </source>
</evidence>
<dbReference type="InterPro" id="IPR011050">
    <property type="entry name" value="Pectin_lyase_fold/virulence"/>
</dbReference>
<reference evidence="3 4" key="1">
    <citation type="journal article" date="2015" name="Stand. Genomic Sci.">
        <title>Genomic Encyclopedia of Bacterial and Archaeal Type Strains, Phase III: the genomes of soil and plant-associated and newly described type strains.</title>
        <authorList>
            <person name="Whitman W.B."/>
            <person name="Woyke T."/>
            <person name="Klenk H.P."/>
            <person name="Zhou Y."/>
            <person name="Lilburn T.G."/>
            <person name="Beck B.J."/>
            <person name="De Vos P."/>
            <person name="Vandamme P."/>
            <person name="Eisen J.A."/>
            <person name="Garrity G."/>
            <person name="Hugenholtz P."/>
            <person name="Kyrpides N.C."/>
        </authorList>
    </citation>
    <scope>NUCLEOTIDE SEQUENCE [LARGE SCALE GENOMIC DNA]</scope>
    <source>
        <strain evidence="3 4">CGMCC 1.7271</strain>
    </source>
</reference>
<evidence type="ECO:0000313" key="3">
    <source>
        <dbReference type="EMBL" id="TWI85162.1"/>
    </source>
</evidence>
<feature type="signal peptide" evidence="1">
    <location>
        <begin position="1"/>
        <end position="21"/>
    </location>
</feature>
<dbReference type="Proteomes" id="UP000316167">
    <property type="component" value="Unassembled WGS sequence"/>
</dbReference>
<dbReference type="PANTHER" id="PTHR36453">
    <property type="entry name" value="SECRETED PROTEIN-RELATED"/>
    <property type="match status" value="1"/>
</dbReference>
<dbReference type="PANTHER" id="PTHR36453:SF1">
    <property type="entry name" value="RIGHT HANDED BETA HELIX DOMAIN-CONTAINING PROTEIN"/>
    <property type="match status" value="1"/>
</dbReference>
<dbReference type="SUPFAM" id="SSF51126">
    <property type="entry name" value="Pectin lyase-like"/>
    <property type="match status" value="1"/>
</dbReference>
<accession>A0A562SV87</accession>
<comment type="caution">
    <text evidence="3">The sequence shown here is derived from an EMBL/GenBank/DDBJ whole genome shotgun (WGS) entry which is preliminary data.</text>
</comment>